<accession>A0A1R1F1Y2</accession>
<evidence type="ECO:0000259" key="4">
    <source>
        <dbReference type="Pfam" id="PF12706"/>
    </source>
</evidence>
<dbReference type="Pfam" id="PF12706">
    <property type="entry name" value="Lactamase_B_2"/>
    <property type="match status" value="1"/>
</dbReference>
<dbReference type="GO" id="GO:0016787">
    <property type="term" value="F:hydrolase activity"/>
    <property type="evidence" value="ECO:0007669"/>
    <property type="project" value="UniProtKB-KW"/>
</dbReference>
<evidence type="ECO:0000256" key="3">
    <source>
        <dbReference type="ARBA" id="ARBA00048505"/>
    </source>
</evidence>
<comment type="catalytic activity">
    <reaction evidence="3">
        <text>3',5'-cyclic UMP + H2O = UMP + H(+)</text>
        <dbReference type="Rhea" id="RHEA:70575"/>
        <dbReference type="ChEBI" id="CHEBI:15377"/>
        <dbReference type="ChEBI" id="CHEBI:15378"/>
        <dbReference type="ChEBI" id="CHEBI:57865"/>
        <dbReference type="ChEBI" id="CHEBI:184387"/>
    </reaction>
    <physiologicalReaction direction="left-to-right" evidence="3">
        <dbReference type="Rhea" id="RHEA:70576"/>
    </physiologicalReaction>
</comment>
<dbReference type="InterPro" id="IPR050114">
    <property type="entry name" value="UPF0173_UPF0282_UlaG_hydrolase"/>
</dbReference>
<keyword evidence="5" id="KW-0378">Hydrolase</keyword>
<sequence length="283" mass="31699">MSQSQPQKQGQLLIQEIEETFVPYGMVAVWPLGQASFIIKGGETVIYIDPYVSHNPDRTYPAPIGPEHITNADYCLITHEHSDHMDLEAIAAMSKANPQTVYMAPAFCREDILRQGVAPERFVIADTEQDYGDKVIIRPIAAAHEELETDEQGYHRYVGYLIKLNGVTVYHSGDTVIYEGLTERLQGESIDLGLLPINGRDAFRNSRGIIGNMDYREAAELAKTVGIGMTIPMHYDIFAGNAEHPGYFVDYVYDHFPEMRIHVIARGERFIHVTDAALSALKS</sequence>
<dbReference type="Proteomes" id="UP000187172">
    <property type="component" value="Unassembled WGS sequence"/>
</dbReference>
<gene>
    <name evidence="5" type="ORF">BK138_05595</name>
</gene>
<dbReference type="STRING" id="297318.BK138_05595"/>
<dbReference type="Gene3D" id="3.60.15.10">
    <property type="entry name" value="Ribonuclease Z/Hydroxyacylglutathione hydrolase-like"/>
    <property type="match status" value="1"/>
</dbReference>
<dbReference type="EMBL" id="MRTP01000001">
    <property type="protein sequence ID" value="OMF58040.1"/>
    <property type="molecule type" value="Genomic_DNA"/>
</dbReference>
<keyword evidence="6" id="KW-1185">Reference proteome</keyword>
<comment type="catalytic activity">
    <reaction evidence="1">
        <text>3',5'-cyclic CMP + H2O = CMP + H(+)</text>
        <dbReference type="Rhea" id="RHEA:72675"/>
        <dbReference type="ChEBI" id="CHEBI:15377"/>
        <dbReference type="ChEBI" id="CHEBI:15378"/>
        <dbReference type="ChEBI" id="CHEBI:58003"/>
        <dbReference type="ChEBI" id="CHEBI:60377"/>
    </reaction>
    <physiologicalReaction direction="left-to-right" evidence="1">
        <dbReference type="Rhea" id="RHEA:72676"/>
    </physiologicalReaction>
</comment>
<comment type="function">
    <text evidence="2">Counteracts the endogenous Pycsar antiviral defense system. Phosphodiesterase that enables metal-dependent hydrolysis of host cyclic nucleotide Pycsar defense signals such as cCMP and cUMP.</text>
</comment>
<reference evidence="5 6" key="1">
    <citation type="submission" date="2016-11" db="EMBL/GenBank/DDBJ databases">
        <title>Paenibacillus species isolates.</title>
        <authorList>
            <person name="Beno S.M."/>
        </authorList>
    </citation>
    <scope>NUCLEOTIDE SEQUENCE [LARGE SCALE GENOMIC DNA]</scope>
    <source>
        <strain evidence="5 6">FSL R5-0378</strain>
    </source>
</reference>
<dbReference type="InterPro" id="IPR001279">
    <property type="entry name" value="Metallo-B-lactamas"/>
</dbReference>
<protein>
    <submittedName>
        <fullName evidence="5">MBL fold metallo-hydrolase</fullName>
    </submittedName>
</protein>
<dbReference type="RefSeq" id="WP_076167098.1">
    <property type="nucleotide sequence ID" value="NZ_MRTP01000001.1"/>
</dbReference>
<comment type="caution">
    <text evidence="5">The sequence shown here is derived from an EMBL/GenBank/DDBJ whole genome shotgun (WGS) entry which is preliminary data.</text>
</comment>
<name>A0A1R1F1Y2_9BACL</name>
<dbReference type="AlphaFoldDB" id="A0A1R1F1Y2"/>
<dbReference type="InterPro" id="IPR036866">
    <property type="entry name" value="RibonucZ/Hydroxyglut_hydro"/>
</dbReference>
<proteinExistence type="predicted"/>
<evidence type="ECO:0000313" key="6">
    <source>
        <dbReference type="Proteomes" id="UP000187172"/>
    </source>
</evidence>
<evidence type="ECO:0000256" key="1">
    <source>
        <dbReference type="ARBA" id="ARBA00034221"/>
    </source>
</evidence>
<dbReference type="SUPFAM" id="SSF56281">
    <property type="entry name" value="Metallo-hydrolase/oxidoreductase"/>
    <property type="match status" value="1"/>
</dbReference>
<evidence type="ECO:0000256" key="2">
    <source>
        <dbReference type="ARBA" id="ARBA00034301"/>
    </source>
</evidence>
<organism evidence="5 6">
    <name type="scientific">Paenibacillus rhizosphaerae</name>
    <dbReference type="NCBI Taxonomy" id="297318"/>
    <lineage>
        <taxon>Bacteria</taxon>
        <taxon>Bacillati</taxon>
        <taxon>Bacillota</taxon>
        <taxon>Bacilli</taxon>
        <taxon>Bacillales</taxon>
        <taxon>Paenibacillaceae</taxon>
        <taxon>Paenibacillus</taxon>
    </lineage>
</organism>
<feature type="domain" description="Metallo-beta-lactamase" evidence="4">
    <location>
        <begin position="46"/>
        <end position="235"/>
    </location>
</feature>
<evidence type="ECO:0000313" key="5">
    <source>
        <dbReference type="EMBL" id="OMF58040.1"/>
    </source>
</evidence>
<dbReference type="PANTHER" id="PTHR43546">
    <property type="entry name" value="UPF0173 METAL-DEPENDENT HYDROLASE MJ1163-RELATED"/>
    <property type="match status" value="1"/>
</dbReference>